<dbReference type="SUPFAM" id="SSF48295">
    <property type="entry name" value="TrpR-like"/>
    <property type="match status" value="1"/>
</dbReference>
<dbReference type="STRING" id="477680.SAMN05421788_101822"/>
<evidence type="ECO:0000259" key="1">
    <source>
        <dbReference type="SMART" id="SM00760"/>
    </source>
</evidence>
<dbReference type="Gene3D" id="1.10.1750.10">
    <property type="match status" value="1"/>
</dbReference>
<protein>
    <submittedName>
        <fullName evidence="2">DnaA protein helix-turn-helix</fullName>
    </submittedName>
</protein>
<reference evidence="3" key="1">
    <citation type="submission" date="2017-01" db="EMBL/GenBank/DDBJ databases">
        <authorList>
            <person name="Varghese N."/>
            <person name="Submissions S."/>
        </authorList>
    </citation>
    <scope>NUCLEOTIDE SEQUENCE [LARGE SCALE GENOMIC DNA]</scope>
    <source>
        <strain evidence="3">DSM 21054</strain>
    </source>
</reference>
<gene>
    <name evidence="2" type="ORF">SAMN05421788_101822</name>
</gene>
<dbReference type="CDD" id="cd06571">
    <property type="entry name" value="Bac_DnaA_C"/>
    <property type="match status" value="1"/>
</dbReference>
<dbReference type="AlphaFoldDB" id="A0A1N7LEE3"/>
<accession>A0A1N7LEE3</accession>
<feature type="domain" description="Chromosomal replication initiator DnaA C-terminal" evidence="1">
    <location>
        <begin position="30"/>
        <end position="98"/>
    </location>
</feature>
<dbReference type="GO" id="GO:0006275">
    <property type="term" value="P:regulation of DNA replication"/>
    <property type="evidence" value="ECO:0007669"/>
    <property type="project" value="InterPro"/>
</dbReference>
<dbReference type="PROSITE" id="PS01008">
    <property type="entry name" value="DNAA"/>
    <property type="match status" value="1"/>
</dbReference>
<dbReference type="InterPro" id="IPR018312">
    <property type="entry name" value="Chromosome_initiator_DnaA_CS"/>
</dbReference>
<dbReference type="Pfam" id="PF08299">
    <property type="entry name" value="Bac_DnaA_C"/>
    <property type="match status" value="1"/>
</dbReference>
<dbReference type="InterPro" id="IPR013159">
    <property type="entry name" value="DnaA_C"/>
</dbReference>
<evidence type="ECO:0000313" key="3">
    <source>
        <dbReference type="Proteomes" id="UP000186917"/>
    </source>
</evidence>
<name>A0A1N7LEE3_9BACT</name>
<dbReference type="EMBL" id="FTOR01000001">
    <property type="protein sequence ID" value="SIS72198.1"/>
    <property type="molecule type" value="Genomic_DNA"/>
</dbReference>
<organism evidence="2 3">
    <name type="scientific">Filimonas lacunae</name>
    <dbReference type="NCBI Taxonomy" id="477680"/>
    <lineage>
        <taxon>Bacteria</taxon>
        <taxon>Pseudomonadati</taxon>
        <taxon>Bacteroidota</taxon>
        <taxon>Chitinophagia</taxon>
        <taxon>Chitinophagales</taxon>
        <taxon>Chitinophagaceae</taxon>
        <taxon>Filimonas</taxon>
    </lineage>
</organism>
<dbReference type="GO" id="GO:0006270">
    <property type="term" value="P:DNA replication initiation"/>
    <property type="evidence" value="ECO:0007669"/>
    <property type="project" value="InterPro"/>
</dbReference>
<dbReference type="Proteomes" id="UP000186917">
    <property type="component" value="Unassembled WGS sequence"/>
</dbReference>
<dbReference type="RefSeq" id="WP_084206028.1">
    <property type="nucleotide sequence ID" value="NZ_AP017422.1"/>
</dbReference>
<dbReference type="InterPro" id="IPR010921">
    <property type="entry name" value="Trp_repressor/repl_initiator"/>
</dbReference>
<dbReference type="GO" id="GO:0003688">
    <property type="term" value="F:DNA replication origin binding"/>
    <property type="evidence" value="ECO:0007669"/>
    <property type="project" value="InterPro"/>
</dbReference>
<dbReference type="GO" id="GO:0005524">
    <property type="term" value="F:ATP binding"/>
    <property type="evidence" value="ECO:0007669"/>
    <property type="project" value="InterPro"/>
</dbReference>
<proteinExistence type="predicted"/>
<dbReference type="OrthoDB" id="674968at2"/>
<dbReference type="SMART" id="SM00760">
    <property type="entry name" value="Bac_DnaA_C"/>
    <property type="match status" value="1"/>
</dbReference>
<sequence>MTSIRTSTPDMPTAIPGFDMWLTENKGAYAPSHVMALVSSALKVEMRYLRAKEKPQWITDARQIYCFFARYLTQASYNEIGTKIGRLHSSVITAERNIQNKLSVKDERIVDKVATVYQYMLKEHKYGQYV</sequence>
<keyword evidence="3" id="KW-1185">Reference proteome</keyword>
<evidence type="ECO:0000313" key="2">
    <source>
        <dbReference type="EMBL" id="SIS72198.1"/>
    </source>
</evidence>